<protein>
    <submittedName>
        <fullName evidence="2">Uncharacterized protein</fullName>
    </submittedName>
</protein>
<dbReference type="Proteomes" id="UP001456524">
    <property type="component" value="Unassembled WGS sequence"/>
</dbReference>
<evidence type="ECO:0000256" key="1">
    <source>
        <dbReference type="SAM" id="Phobius"/>
    </source>
</evidence>
<accession>A0ABR1XSW4</accession>
<feature type="transmembrane region" description="Helical" evidence="1">
    <location>
        <begin position="68"/>
        <end position="87"/>
    </location>
</feature>
<keyword evidence="1" id="KW-0472">Membrane</keyword>
<gene>
    <name evidence="2" type="ORF">IWX90DRAFT_209957</name>
</gene>
<evidence type="ECO:0000313" key="2">
    <source>
        <dbReference type="EMBL" id="KAK8166333.1"/>
    </source>
</evidence>
<proteinExistence type="predicted"/>
<evidence type="ECO:0000313" key="3">
    <source>
        <dbReference type="Proteomes" id="UP001456524"/>
    </source>
</evidence>
<keyword evidence="3" id="KW-1185">Reference proteome</keyword>
<sequence length="202" mass="22789">MSLRVGDFKDGRLRACDCCDDFAAEKRLCQHGKASDRDSRFFGGIAKKMGQRWCIRVQFLSTPRLTVALLYMFLQALASATLFIFPISKFRNYLRLPTTLSRPVFNLPVARQQTASSHGLLLSSGVLLIHSHQHDRQGEVDSWDLSSIHPTAASPYPSVHLMLLLRPERKSARQVSRVCNSAPWRVDGRASTGYGRPWRGVF</sequence>
<dbReference type="EMBL" id="JBBWUH010000005">
    <property type="protein sequence ID" value="KAK8166333.1"/>
    <property type="molecule type" value="Genomic_DNA"/>
</dbReference>
<reference evidence="2 3" key="1">
    <citation type="journal article" date="2022" name="G3 (Bethesda)">
        <title>Enemy or ally: a genomic approach to elucidate the lifestyle of Phyllosticta citrichinaensis.</title>
        <authorList>
            <person name="Buijs V.A."/>
            <person name="Groenewald J.Z."/>
            <person name="Haridas S."/>
            <person name="LaButti K.M."/>
            <person name="Lipzen A."/>
            <person name="Martin F.M."/>
            <person name="Barry K."/>
            <person name="Grigoriev I.V."/>
            <person name="Crous P.W."/>
            <person name="Seidl M.F."/>
        </authorList>
    </citation>
    <scope>NUCLEOTIDE SEQUENCE [LARGE SCALE GENOMIC DNA]</scope>
    <source>
        <strain evidence="2 3">CBS 129764</strain>
    </source>
</reference>
<organism evidence="2 3">
    <name type="scientific">Phyllosticta citrichinensis</name>
    <dbReference type="NCBI Taxonomy" id="1130410"/>
    <lineage>
        <taxon>Eukaryota</taxon>
        <taxon>Fungi</taxon>
        <taxon>Dikarya</taxon>
        <taxon>Ascomycota</taxon>
        <taxon>Pezizomycotina</taxon>
        <taxon>Dothideomycetes</taxon>
        <taxon>Dothideomycetes incertae sedis</taxon>
        <taxon>Botryosphaeriales</taxon>
        <taxon>Phyllostictaceae</taxon>
        <taxon>Phyllosticta</taxon>
    </lineage>
</organism>
<name>A0ABR1XSW4_9PEZI</name>
<keyword evidence="1" id="KW-0812">Transmembrane</keyword>
<comment type="caution">
    <text evidence="2">The sequence shown here is derived from an EMBL/GenBank/DDBJ whole genome shotgun (WGS) entry which is preliminary data.</text>
</comment>
<keyword evidence="1" id="KW-1133">Transmembrane helix</keyword>